<dbReference type="GO" id="GO:0030170">
    <property type="term" value="F:pyridoxal phosphate binding"/>
    <property type="evidence" value="ECO:0007669"/>
    <property type="project" value="InterPro"/>
</dbReference>
<dbReference type="InterPro" id="IPR002129">
    <property type="entry name" value="PyrdxlP-dep_de-COase"/>
</dbReference>
<dbReference type="Gene3D" id="3.40.640.10">
    <property type="entry name" value="Type I PLP-dependent aspartate aminotransferase-like (Major domain)"/>
    <property type="match status" value="1"/>
</dbReference>
<dbReference type="GO" id="GO:0019752">
    <property type="term" value="P:carboxylic acid metabolic process"/>
    <property type="evidence" value="ECO:0007669"/>
    <property type="project" value="InterPro"/>
</dbReference>
<comment type="cofactor">
    <cofactor evidence="1 6 7">
        <name>pyridoxal 5'-phosphate</name>
        <dbReference type="ChEBI" id="CHEBI:597326"/>
    </cofactor>
</comment>
<dbReference type="GO" id="GO:0042423">
    <property type="term" value="P:catecholamine biosynthetic process"/>
    <property type="evidence" value="ECO:0007669"/>
    <property type="project" value="UniProtKB-KW"/>
</dbReference>
<dbReference type="RefSeq" id="XP_019626593.1">
    <property type="nucleotide sequence ID" value="XM_019771034.1"/>
</dbReference>
<evidence type="ECO:0000313" key="9">
    <source>
        <dbReference type="RefSeq" id="XP_019626593.1"/>
    </source>
</evidence>
<keyword evidence="5 7" id="KW-0456">Lyase</keyword>
<evidence type="ECO:0000256" key="3">
    <source>
        <dbReference type="ARBA" id="ARBA00022793"/>
    </source>
</evidence>
<evidence type="ECO:0000256" key="4">
    <source>
        <dbReference type="ARBA" id="ARBA00022898"/>
    </source>
</evidence>
<dbReference type="OrthoDB" id="392571at2759"/>
<dbReference type="KEGG" id="bbel:109471696"/>
<dbReference type="InterPro" id="IPR015422">
    <property type="entry name" value="PyrdxlP-dep_Trfase_small"/>
</dbReference>
<dbReference type="Pfam" id="PF00282">
    <property type="entry name" value="Pyridoxal_deC"/>
    <property type="match status" value="1"/>
</dbReference>
<organism evidence="8 9">
    <name type="scientific">Branchiostoma belcheri</name>
    <name type="common">Amphioxus</name>
    <dbReference type="NCBI Taxonomy" id="7741"/>
    <lineage>
        <taxon>Eukaryota</taxon>
        <taxon>Metazoa</taxon>
        <taxon>Chordata</taxon>
        <taxon>Cephalochordata</taxon>
        <taxon>Leptocardii</taxon>
        <taxon>Amphioxiformes</taxon>
        <taxon>Branchiostomatidae</taxon>
        <taxon>Branchiostoma</taxon>
    </lineage>
</organism>
<sequence>MANTADLVSAITTLAAQASLLDPGPDQRQQWTAECSSCTEEYLQKLSTPAEKAYLQPEPGQALTPQDGFIQEDPTDIDHLLREFSSSIGDAGLRAGHGGHVGYIGTGGLFPSALGDFLAAAFNPYSAIESTSPGGVHMSNMLLKWMATLFGYPEGHAGNLTSGGTAATLIAMATARDARKLHSKDFHRAVVYVTKLTHHCYAKALNVIGMYHCIRREVPMDNSYRMDPSRLDELINEDTKNDLIPFMIIGTIGSTDVGSVDPVDALTSVAERHGTWLHVDAAYGGFFSLCESTRHYFSGVERSDSIVVDPHKGLFLPYGTGVVLVREGRLLLQSNTAHSPGVCVQDATQHCTSVSPFQLSFELTTHFRAPRLWLPLKLFGLKPFRSALEEKLLLAKYFYHKVKEIPGMTTLKPPDLSVVVFHYHDTSLGGSADDFNRRLLDAILKDGRIFLSSTTVEGVFCLRICVLTFRTHLRHIDLCLSVIKECIDKLKL</sequence>
<dbReference type="PANTHER" id="PTHR11999:SF70">
    <property type="entry name" value="MIP05841P"/>
    <property type="match status" value="1"/>
</dbReference>
<evidence type="ECO:0000256" key="1">
    <source>
        <dbReference type="ARBA" id="ARBA00001933"/>
    </source>
</evidence>
<dbReference type="InterPro" id="IPR015424">
    <property type="entry name" value="PyrdxlP-dep_Trfase"/>
</dbReference>
<feature type="modified residue" description="N6-(pyridoxal phosphate)lysine" evidence="6">
    <location>
        <position position="312"/>
    </location>
</feature>
<dbReference type="PANTHER" id="PTHR11999">
    <property type="entry name" value="GROUP II PYRIDOXAL-5-PHOSPHATE DECARBOXYLASE"/>
    <property type="match status" value="1"/>
</dbReference>
<dbReference type="Gene3D" id="3.90.1150.10">
    <property type="entry name" value="Aspartate Aminotransferase, domain 1"/>
    <property type="match status" value="1"/>
</dbReference>
<dbReference type="InterPro" id="IPR010977">
    <property type="entry name" value="Aromatic_deC"/>
</dbReference>
<reference evidence="9" key="1">
    <citation type="submission" date="2025-08" db="UniProtKB">
        <authorList>
            <consortium name="RefSeq"/>
        </authorList>
    </citation>
    <scope>IDENTIFICATION</scope>
    <source>
        <tissue evidence="9">Gonad</tissue>
    </source>
</reference>
<evidence type="ECO:0000256" key="5">
    <source>
        <dbReference type="ARBA" id="ARBA00023239"/>
    </source>
</evidence>
<dbReference type="GO" id="GO:0016831">
    <property type="term" value="F:carboxy-lyase activity"/>
    <property type="evidence" value="ECO:0007669"/>
    <property type="project" value="UniProtKB-KW"/>
</dbReference>
<accession>A0A6P4YQC9</accession>
<keyword evidence="3" id="KW-0210">Decarboxylase</keyword>
<evidence type="ECO:0000313" key="8">
    <source>
        <dbReference type="Proteomes" id="UP000515135"/>
    </source>
</evidence>
<dbReference type="InterPro" id="IPR015421">
    <property type="entry name" value="PyrdxlP-dep_Trfase_major"/>
</dbReference>
<evidence type="ECO:0000256" key="7">
    <source>
        <dbReference type="RuleBase" id="RU000382"/>
    </source>
</evidence>
<dbReference type="GO" id="GO:0005737">
    <property type="term" value="C:cytoplasm"/>
    <property type="evidence" value="ECO:0007669"/>
    <property type="project" value="TreeGrafter"/>
</dbReference>
<keyword evidence="4 6" id="KW-0663">Pyridoxal phosphate</keyword>
<keyword evidence="8" id="KW-1185">Reference proteome</keyword>
<dbReference type="SUPFAM" id="SSF53383">
    <property type="entry name" value="PLP-dependent transferases"/>
    <property type="match status" value="1"/>
</dbReference>
<comment type="similarity">
    <text evidence="2 7">Belongs to the group II decarboxylase family.</text>
</comment>
<evidence type="ECO:0000256" key="2">
    <source>
        <dbReference type="ARBA" id="ARBA00009533"/>
    </source>
</evidence>
<evidence type="ECO:0000256" key="6">
    <source>
        <dbReference type="PIRSR" id="PIRSR602129-50"/>
    </source>
</evidence>
<proteinExistence type="inferred from homology"/>
<dbReference type="Proteomes" id="UP000515135">
    <property type="component" value="Unplaced"/>
</dbReference>
<protein>
    <submittedName>
        <fullName evidence="9">Tyrosine decarboxylase 1-like</fullName>
    </submittedName>
</protein>
<name>A0A6P4YQC9_BRABE</name>
<dbReference type="AlphaFoldDB" id="A0A6P4YQC9"/>
<gene>
    <name evidence="9" type="primary">LOC109471696</name>
</gene>
<dbReference type="GeneID" id="109471696"/>